<dbReference type="GO" id="GO:0005506">
    <property type="term" value="F:iron ion binding"/>
    <property type="evidence" value="ECO:0007669"/>
    <property type="project" value="UniProtKB-ARBA"/>
</dbReference>
<dbReference type="EMBL" id="FNAD01000002">
    <property type="protein sequence ID" value="SDD20324.1"/>
    <property type="molecule type" value="Genomic_DNA"/>
</dbReference>
<dbReference type="AlphaFoldDB" id="A0A1G6SUM9"/>
<evidence type="ECO:0000313" key="2">
    <source>
        <dbReference type="EMBL" id="SDD20324.1"/>
    </source>
</evidence>
<dbReference type="RefSeq" id="WP_091029531.1">
    <property type="nucleotide sequence ID" value="NZ_FNAD01000002.1"/>
</dbReference>
<evidence type="ECO:0000256" key="1">
    <source>
        <dbReference type="SAM" id="MobiDB-lite"/>
    </source>
</evidence>
<keyword evidence="2" id="KW-0223">Dioxygenase</keyword>
<dbReference type="SUPFAM" id="SSF51197">
    <property type="entry name" value="Clavaminate synthase-like"/>
    <property type="match status" value="1"/>
</dbReference>
<organism evidence="2 3">
    <name type="scientific">Glycomyces harbinensis</name>
    <dbReference type="NCBI Taxonomy" id="58114"/>
    <lineage>
        <taxon>Bacteria</taxon>
        <taxon>Bacillati</taxon>
        <taxon>Actinomycetota</taxon>
        <taxon>Actinomycetes</taxon>
        <taxon>Glycomycetales</taxon>
        <taxon>Glycomycetaceae</taxon>
        <taxon>Glycomyces</taxon>
    </lineage>
</organism>
<dbReference type="Proteomes" id="UP000198949">
    <property type="component" value="Unassembled WGS sequence"/>
</dbReference>
<proteinExistence type="predicted"/>
<dbReference type="PANTHER" id="PTHR20883">
    <property type="entry name" value="PHYTANOYL-COA DIOXYGENASE DOMAIN CONTAINING 1"/>
    <property type="match status" value="1"/>
</dbReference>
<dbReference type="Gene3D" id="2.60.120.620">
    <property type="entry name" value="q2cbj1_9rhob like domain"/>
    <property type="match status" value="1"/>
</dbReference>
<feature type="region of interest" description="Disordered" evidence="1">
    <location>
        <begin position="157"/>
        <end position="179"/>
    </location>
</feature>
<evidence type="ECO:0000313" key="3">
    <source>
        <dbReference type="Proteomes" id="UP000198949"/>
    </source>
</evidence>
<reference evidence="3" key="1">
    <citation type="submission" date="2016-10" db="EMBL/GenBank/DDBJ databases">
        <authorList>
            <person name="Varghese N."/>
            <person name="Submissions S."/>
        </authorList>
    </citation>
    <scope>NUCLEOTIDE SEQUENCE [LARGE SCALE GENOMIC DNA]</scope>
    <source>
        <strain evidence="3">CGMCC 4.3516</strain>
    </source>
</reference>
<dbReference type="InterPro" id="IPR008775">
    <property type="entry name" value="Phytyl_CoA_dOase-like"/>
</dbReference>
<dbReference type="STRING" id="58114.SAMN05216270_102294"/>
<name>A0A1G6SUM9_9ACTN</name>
<protein>
    <submittedName>
        <fullName evidence="2">Ectoine hydroxylase-related dioxygenase, phytanoyl-CoA dioxygenase (PhyH) family</fullName>
    </submittedName>
</protein>
<dbReference type="GO" id="GO:0016706">
    <property type="term" value="F:2-oxoglutarate-dependent dioxygenase activity"/>
    <property type="evidence" value="ECO:0007669"/>
    <property type="project" value="UniProtKB-ARBA"/>
</dbReference>
<dbReference type="OrthoDB" id="9796766at2"/>
<keyword evidence="2" id="KW-0560">Oxidoreductase</keyword>
<dbReference type="PANTHER" id="PTHR20883:SF48">
    <property type="entry name" value="ECTOINE DIOXYGENASE"/>
    <property type="match status" value="1"/>
</dbReference>
<sequence>MTALTSIGTAALTPEQRESFDRDGFLMIRGALDAEEVQRCSDALDRVYEIERAAGRLSPEGAMHRLDAVTSCPELAFLLNHPRTFHYVWSILGWNFHVYHSHVDKHPPIRGRRPFRFEWHQDGGRQNRETETDPRPRLSVKLAYFFSDLSVTGRGNTKIVPGSHKRNAIDGPPRRDMEWPDPEGAVEVTGAAGDVMFFDRRIWHARSDNYSDLTRKVAFFGFTPRWIRARDLVEDLPRQPWWADLDPVQQQILGGHMPTGDHGWGHYPQETPLYNWLAERDLLDPAHPALRP</sequence>
<dbReference type="Pfam" id="PF05721">
    <property type="entry name" value="PhyH"/>
    <property type="match status" value="1"/>
</dbReference>
<gene>
    <name evidence="2" type="ORF">SAMN05216270_102294</name>
</gene>
<keyword evidence="3" id="KW-1185">Reference proteome</keyword>
<accession>A0A1G6SUM9</accession>